<protein>
    <submittedName>
        <fullName evidence="2">Uncharacterized protein</fullName>
    </submittedName>
</protein>
<keyword evidence="3" id="KW-1185">Reference proteome</keyword>
<gene>
    <name evidence="2" type="ORF">EI97DRAFT_406756</name>
</gene>
<keyword evidence="1" id="KW-0812">Transmembrane</keyword>
<feature type="transmembrane region" description="Helical" evidence="1">
    <location>
        <begin position="104"/>
        <end position="121"/>
    </location>
</feature>
<dbReference type="EMBL" id="ML986525">
    <property type="protein sequence ID" value="KAF2272168.1"/>
    <property type="molecule type" value="Genomic_DNA"/>
</dbReference>
<dbReference type="OrthoDB" id="3799196at2759"/>
<keyword evidence="1" id="KW-1133">Transmembrane helix</keyword>
<dbReference type="RefSeq" id="XP_033649707.1">
    <property type="nucleotide sequence ID" value="XM_033796599.1"/>
</dbReference>
<evidence type="ECO:0000313" key="3">
    <source>
        <dbReference type="Proteomes" id="UP000800097"/>
    </source>
</evidence>
<sequence>MGPASDIKTHARADEVQEALGYRDEQWHWFYWLTREEAKKLITLHPDCPTYTSFPPREQIQLLERLNATLSNEGIPPITSQVLKWRMSTLIRDLKKRQQRKSKVGIACISAVILIVVHTSRHSSPGFKFGSRCQDGPAFKLSSRCFYCFQHVIRSHKGYMM</sequence>
<organism evidence="2 3">
    <name type="scientific">Westerdykella ornata</name>
    <dbReference type="NCBI Taxonomy" id="318751"/>
    <lineage>
        <taxon>Eukaryota</taxon>
        <taxon>Fungi</taxon>
        <taxon>Dikarya</taxon>
        <taxon>Ascomycota</taxon>
        <taxon>Pezizomycotina</taxon>
        <taxon>Dothideomycetes</taxon>
        <taxon>Pleosporomycetidae</taxon>
        <taxon>Pleosporales</taxon>
        <taxon>Sporormiaceae</taxon>
        <taxon>Westerdykella</taxon>
    </lineage>
</organism>
<name>A0A6A6J839_WESOR</name>
<proteinExistence type="predicted"/>
<evidence type="ECO:0000256" key="1">
    <source>
        <dbReference type="SAM" id="Phobius"/>
    </source>
</evidence>
<dbReference type="Proteomes" id="UP000800097">
    <property type="component" value="Unassembled WGS sequence"/>
</dbReference>
<accession>A0A6A6J839</accession>
<dbReference type="GeneID" id="54549774"/>
<dbReference type="AlphaFoldDB" id="A0A6A6J839"/>
<evidence type="ECO:0000313" key="2">
    <source>
        <dbReference type="EMBL" id="KAF2272168.1"/>
    </source>
</evidence>
<reference evidence="2" key="1">
    <citation type="journal article" date="2020" name="Stud. Mycol.">
        <title>101 Dothideomycetes genomes: a test case for predicting lifestyles and emergence of pathogens.</title>
        <authorList>
            <person name="Haridas S."/>
            <person name="Albert R."/>
            <person name="Binder M."/>
            <person name="Bloem J."/>
            <person name="Labutti K."/>
            <person name="Salamov A."/>
            <person name="Andreopoulos B."/>
            <person name="Baker S."/>
            <person name="Barry K."/>
            <person name="Bills G."/>
            <person name="Bluhm B."/>
            <person name="Cannon C."/>
            <person name="Castanera R."/>
            <person name="Culley D."/>
            <person name="Daum C."/>
            <person name="Ezra D."/>
            <person name="Gonzalez J."/>
            <person name="Henrissat B."/>
            <person name="Kuo A."/>
            <person name="Liang C."/>
            <person name="Lipzen A."/>
            <person name="Lutzoni F."/>
            <person name="Magnuson J."/>
            <person name="Mondo S."/>
            <person name="Nolan M."/>
            <person name="Ohm R."/>
            <person name="Pangilinan J."/>
            <person name="Park H.-J."/>
            <person name="Ramirez L."/>
            <person name="Alfaro M."/>
            <person name="Sun H."/>
            <person name="Tritt A."/>
            <person name="Yoshinaga Y."/>
            <person name="Zwiers L.-H."/>
            <person name="Turgeon B."/>
            <person name="Goodwin S."/>
            <person name="Spatafora J."/>
            <person name="Crous P."/>
            <person name="Grigoriev I."/>
        </authorList>
    </citation>
    <scope>NUCLEOTIDE SEQUENCE</scope>
    <source>
        <strain evidence="2">CBS 379.55</strain>
    </source>
</reference>
<keyword evidence="1" id="KW-0472">Membrane</keyword>